<dbReference type="InterPro" id="IPR011990">
    <property type="entry name" value="TPR-like_helical_dom_sf"/>
</dbReference>
<organism evidence="1 2">
    <name type="scientific">Gluconacetobacter diazotrophicus (strain ATCC 49037 / DSM 5601 / CCUG 37298 / CIP 103539 / LMG 7603 / PAl5)</name>
    <dbReference type="NCBI Taxonomy" id="272568"/>
    <lineage>
        <taxon>Bacteria</taxon>
        <taxon>Pseudomonadati</taxon>
        <taxon>Pseudomonadota</taxon>
        <taxon>Alphaproteobacteria</taxon>
        <taxon>Acetobacterales</taxon>
        <taxon>Acetobacteraceae</taxon>
        <taxon>Gluconacetobacter</taxon>
    </lineage>
</organism>
<dbReference type="Gene3D" id="1.25.40.10">
    <property type="entry name" value="Tetratricopeptide repeat domain"/>
    <property type="match status" value="1"/>
</dbReference>
<evidence type="ECO:0000313" key="2">
    <source>
        <dbReference type="Proteomes" id="UP000001176"/>
    </source>
</evidence>
<accession>A9HH42</accession>
<dbReference type="InterPro" id="IPR002201">
    <property type="entry name" value="Glyco_trans_9"/>
</dbReference>
<dbReference type="Gene3D" id="3.40.50.2000">
    <property type="entry name" value="Glycogen Phosphorylase B"/>
    <property type="match status" value="1"/>
</dbReference>
<dbReference type="SUPFAM" id="SSF48452">
    <property type="entry name" value="TPR-like"/>
    <property type="match status" value="1"/>
</dbReference>
<sequence length="491" mass="53286">MTQVCETFFSRGQGRDAARLALEVVSRHPDDAALTLAAAALMSKHTARHDVVATLLRRVLRLEPDHMLAQLSLGGALVAGGDLAGGCALFSRMMARYPDEHVMLCEHISASFLNTGYPAEAMQIVSLGLKDGETNVALVNNMACALDRLGRSPEAISWYERACALAPENPILAFGYATTLLKAGNFREGWARYAERAPATSSVMWFMSLPRLRLGDDVAGKKVILYQEQGLGDTIQFIRFVPCLLEKGAEVTIVIPESLVRLLTLSFPGVSVVTTRSKLDAEDGYSYAAPIPDLPFIVGMASESDIPARIPYLRADPGDVATFAAEFPTGRPRIGLVWAGERRARPDLAATDERRSTTLAAMGAALSPVAATLVNLQLGPPRGEIGTWDGQMLFDPMDGVRDMADTAAILENLDLFICVDTSPAHLAGALGRPVWLVSRRDACWRWGDDGDTSAWYPTMRLFRARERSLAPVLREVGAALRDWVTAWNAGC</sequence>
<gene>
    <name evidence="1" type="ordered locus">GDI1647</name>
</gene>
<dbReference type="AlphaFoldDB" id="A9HH42"/>
<reference evidence="1 2" key="1">
    <citation type="journal article" date="2009" name="BMC Genomics">
        <title>Complete genome sequence of the sugarcane nitrogen-fixing endophyte Gluconacetobacter diazotrophicus Pal5.</title>
        <authorList>
            <person name="Bertalan M."/>
            <person name="Albano R."/>
            <person name="Padua V."/>
            <person name="Rouws L."/>
            <person name="Rojas C."/>
            <person name="Hemerly A."/>
            <person name="Teixeira K."/>
            <person name="Schwab S."/>
            <person name="Araujo J."/>
            <person name="Oliveira A."/>
            <person name="Franca L."/>
            <person name="Magalhaes V."/>
            <person name="Alqueres S."/>
            <person name="Cardoso A."/>
            <person name="Almeida W."/>
            <person name="Loureiro M.M."/>
            <person name="Nogueira E."/>
            <person name="Cidade D."/>
            <person name="Oliveira D."/>
            <person name="Simao T."/>
            <person name="Macedo J."/>
            <person name="Valadao A."/>
            <person name="Dreschsel M."/>
            <person name="Freitas F."/>
            <person name="Vidal M."/>
            <person name="Guedes H."/>
            <person name="Rodrigues E."/>
            <person name="Meneses C."/>
            <person name="Brioso P."/>
            <person name="Pozzer L."/>
            <person name="Figueiredo D."/>
            <person name="Montano H."/>
            <person name="Junior J."/>
            <person name="Filho G."/>
            <person name="Flores V."/>
            <person name="Ferreira B."/>
            <person name="Branco A."/>
            <person name="Gonzalez P."/>
            <person name="Guillobel H."/>
            <person name="Lemos M."/>
            <person name="Seibel L."/>
            <person name="Macedo J."/>
            <person name="Alves-Ferreira M."/>
            <person name="Sachetto-Martins G."/>
            <person name="Coelho A."/>
            <person name="Santos E."/>
            <person name="Amaral G."/>
            <person name="Neves A."/>
            <person name="Pacheco A.B."/>
            <person name="Carvalho D."/>
            <person name="Lery L."/>
            <person name="Bisch P."/>
            <person name="Rossle S.C."/>
            <person name="Urmenyi T."/>
            <person name="Kruger W.V."/>
            <person name="Martins O."/>
            <person name="Baldani J.I."/>
            <person name="Ferreira P.C."/>
        </authorList>
    </citation>
    <scope>NUCLEOTIDE SEQUENCE [LARGE SCALE GENOMIC DNA]</scope>
    <source>
        <strain evidence="2">ATCC 49037 / DSM 5601 / CCUG 37298 / CIP 103539 / LMG 7603 / PAl5</strain>
    </source>
</reference>
<evidence type="ECO:0000313" key="1">
    <source>
        <dbReference type="EMBL" id="CAP55590.1"/>
    </source>
</evidence>
<dbReference type="GO" id="GO:0016757">
    <property type="term" value="F:glycosyltransferase activity"/>
    <property type="evidence" value="ECO:0007669"/>
    <property type="project" value="InterPro"/>
</dbReference>
<dbReference type="KEGG" id="gdi:GDI1647"/>
<dbReference type="SUPFAM" id="SSF53756">
    <property type="entry name" value="UDP-Glycosyltransferase/glycogen phosphorylase"/>
    <property type="match status" value="1"/>
</dbReference>
<proteinExistence type="predicted"/>
<dbReference type="Pfam" id="PF01075">
    <property type="entry name" value="Glyco_transf_9"/>
    <property type="match status" value="1"/>
</dbReference>
<keyword evidence="2" id="KW-1185">Reference proteome</keyword>
<dbReference type="Proteomes" id="UP000001176">
    <property type="component" value="Chromosome"/>
</dbReference>
<dbReference type="Pfam" id="PF13432">
    <property type="entry name" value="TPR_16"/>
    <property type="match status" value="2"/>
</dbReference>
<name>A9HH42_GLUDA</name>
<protein>
    <submittedName>
        <fullName evidence="1">Putative flbA protein</fullName>
    </submittedName>
</protein>
<dbReference type="EMBL" id="AM889285">
    <property type="protein sequence ID" value="CAP55590.1"/>
    <property type="molecule type" value="Genomic_DNA"/>
</dbReference>